<dbReference type="Proteomes" id="UP000018545">
    <property type="component" value="Chromosome"/>
</dbReference>
<dbReference type="HOGENOM" id="CLU_3342731_0_0_6"/>
<evidence type="ECO:0000313" key="1">
    <source>
        <dbReference type="EMBL" id="AHB69125.1"/>
    </source>
</evidence>
<dbReference type="AlphaFoldDB" id="V5TWS9"/>
<dbReference type="EMBL" id="CP006731">
    <property type="protein sequence ID" value="AHB69125.1"/>
    <property type="molecule type" value="Genomic_DNA"/>
</dbReference>
<gene>
    <name evidence="1" type="ORF">P262_01073</name>
</gene>
<protein>
    <submittedName>
        <fullName evidence="1">Uncharacterized protein</fullName>
    </submittedName>
</protein>
<name>V5TWS9_9ENTR</name>
<accession>V5TWS9</accession>
<sequence length="37" mass="4137">MWWVRCAYPPYKVGNPAVSVGRVSAAHPPDNIFTTFT</sequence>
<dbReference type="PATRIC" id="fig|1401659.3.peg.760"/>
<reference evidence="1 2" key="1">
    <citation type="journal article" date="2014" name="Genome Announc.">
        <title>Complete Genome Sequence of Cronobacter sakazakii Strain CMCC 45402.</title>
        <authorList>
            <person name="Zhao Z."/>
            <person name="Wang L."/>
            <person name="Wang B."/>
            <person name="Liang H."/>
            <person name="Ye Q."/>
            <person name="Zeng M."/>
        </authorList>
    </citation>
    <scope>NUCLEOTIDE SEQUENCE [LARGE SCALE GENOMIC DNA]</scope>
    <source>
        <strain evidence="2">45402</strain>
    </source>
</reference>
<dbReference type="KEGG" id="csi:P262_01073"/>
<organism evidence="1 2">
    <name type="scientific">Cronobacter malonaticus</name>
    <dbReference type="NCBI Taxonomy" id="413503"/>
    <lineage>
        <taxon>Bacteria</taxon>
        <taxon>Pseudomonadati</taxon>
        <taxon>Pseudomonadota</taxon>
        <taxon>Gammaproteobacteria</taxon>
        <taxon>Enterobacterales</taxon>
        <taxon>Enterobacteriaceae</taxon>
        <taxon>Cronobacter</taxon>
    </lineage>
</organism>
<evidence type="ECO:0000313" key="2">
    <source>
        <dbReference type="Proteomes" id="UP000018545"/>
    </source>
</evidence>
<proteinExistence type="predicted"/>